<organism evidence="1 2">
    <name type="scientific">Funiculus sociatus GB2-A5</name>
    <dbReference type="NCBI Taxonomy" id="2933946"/>
    <lineage>
        <taxon>Bacteria</taxon>
        <taxon>Bacillati</taxon>
        <taxon>Cyanobacteriota</taxon>
        <taxon>Cyanophyceae</taxon>
        <taxon>Coleofasciculales</taxon>
        <taxon>Coleofasciculaceae</taxon>
        <taxon>Funiculus</taxon>
    </lineage>
</organism>
<reference evidence="1 2" key="1">
    <citation type="submission" date="2022-04" db="EMBL/GenBank/DDBJ databases">
        <title>Positive selection, recombination, and allopatry shape intraspecific diversity of widespread and dominant cyanobacteria.</title>
        <authorList>
            <person name="Wei J."/>
            <person name="Shu W."/>
            <person name="Hu C."/>
        </authorList>
    </citation>
    <scope>NUCLEOTIDE SEQUENCE [LARGE SCALE GENOMIC DNA]</scope>
    <source>
        <strain evidence="1 2">GB2-A5</strain>
    </source>
</reference>
<protein>
    <recommendedName>
        <fullName evidence="3">XRE family transcriptional regulator</fullName>
    </recommendedName>
</protein>
<evidence type="ECO:0000313" key="1">
    <source>
        <dbReference type="EMBL" id="MEP0867814.1"/>
    </source>
</evidence>
<proteinExistence type="predicted"/>
<comment type="caution">
    <text evidence="1">The sequence shown here is derived from an EMBL/GenBank/DDBJ whole genome shotgun (WGS) entry which is preliminary data.</text>
</comment>
<dbReference type="Proteomes" id="UP001442494">
    <property type="component" value="Unassembled WGS sequence"/>
</dbReference>
<evidence type="ECO:0008006" key="3">
    <source>
        <dbReference type="Google" id="ProtNLM"/>
    </source>
</evidence>
<keyword evidence="2" id="KW-1185">Reference proteome</keyword>
<accession>A0ABV0JWH7</accession>
<dbReference type="EMBL" id="JAMPKK010000088">
    <property type="protein sequence ID" value="MEP0867814.1"/>
    <property type="molecule type" value="Genomic_DNA"/>
</dbReference>
<sequence>MHPRDLRAKYNLSISKLAFFLCRDHRTVERYCSYADPIDLPEMVLGYCWLLDNWFSQQGKVAPPPFLFDPTF</sequence>
<gene>
    <name evidence="1" type="ORF">NDI37_25545</name>
</gene>
<dbReference type="RefSeq" id="WP_190417024.1">
    <property type="nucleotide sequence ID" value="NZ_JAMPKK010000088.1"/>
</dbReference>
<evidence type="ECO:0000313" key="2">
    <source>
        <dbReference type="Proteomes" id="UP001442494"/>
    </source>
</evidence>
<name>A0ABV0JWH7_9CYAN</name>